<dbReference type="Gene3D" id="1.10.10.10">
    <property type="entry name" value="Winged helix-like DNA-binding domain superfamily/Winged helix DNA-binding domain"/>
    <property type="match status" value="1"/>
</dbReference>
<evidence type="ECO:0000256" key="5">
    <source>
        <dbReference type="ARBA" id="ARBA00023163"/>
    </source>
</evidence>
<dbReference type="Pfam" id="PF04542">
    <property type="entry name" value="Sigma70_r2"/>
    <property type="match status" value="1"/>
</dbReference>
<evidence type="ECO:0000256" key="3">
    <source>
        <dbReference type="ARBA" id="ARBA00023082"/>
    </source>
</evidence>
<dbReference type="InterPro" id="IPR014284">
    <property type="entry name" value="RNA_pol_sigma-70_dom"/>
</dbReference>
<dbReference type="SUPFAM" id="SSF88659">
    <property type="entry name" value="Sigma3 and sigma4 domains of RNA polymerase sigma factors"/>
    <property type="match status" value="1"/>
</dbReference>
<dbReference type="InterPro" id="IPR013249">
    <property type="entry name" value="RNA_pol_sigma70_r4_t2"/>
</dbReference>
<evidence type="ECO:0000256" key="1">
    <source>
        <dbReference type="ARBA" id="ARBA00010641"/>
    </source>
</evidence>
<evidence type="ECO:0000313" key="8">
    <source>
        <dbReference type="EMBL" id="BCD95940.1"/>
    </source>
</evidence>
<dbReference type="PANTHER" id="PTHR43133:SF8">
    <property type="entry name" value="RNA POLYMERASE SIGMA FACTOR HI_1459-RELATED"/>
    <property type="match status" value="1"/>
</dbReference>
<keyword evidence="3" id="KW-0731">Sigma factor</keyword>
<dbReference type="Pfam" id="PF08281">
    <property type="entry name" value="Sigma70_r4_2"/>
    <property type="match status" value="1"/>
</dbReference>
<feature type="domain" description="RNA polymerase sigma-70 region 2" evidence="6">
    <location>
        <begin position="16"/>
        <end position="75"/>
    </location>
</feature>
<dbReference type="InterPro" id="IPR013325">
    <property type="entry name" value="RNA_pol_sigma_r2"/>
</dbReference>
<dbReference type="Proteomes" id="UP001320119">
    <property type="component" value="Chromosome"/>
</dbReference>
<dbReference type="InterPro" id="IPR013324">
    <property type="entry name" value="RNA_pol_sigma_r3/r4-like"/>
</dbReference>
<evidence type="ECO:0000313" key="9">
    <source>
        <dbReference type="Proteomes" id="UP001320119"/>
    </source>
</evidence>
<dbReference type="RefSeq" id="WP_236985452.1">
    <property type="nucleotide sequence ID" value="NZ_AP023086.1"/>
</dbReference>
<dbReference type="InterPro" id="IPR036388">
    <property type="entry name" value="WH-like_DNA-bd_sf"/>
</dbReference>
<dbReference type="PANTHER" id="PTHR43133">
    <property type="entry name" value="RNA POLYMERASE ECF-TYPE SIGMA FACTO"/>
    <property type="match status" value="1"/>
</dbReference>
<sequence>MSRNKSIAALFGTCYASIKGHLRLKYGVGDDADDIVQDAFQKILDVEDIGAIENPKAYLFRAASNLALNRIRRQGYQDDYIASLDLDGASPCLQRQFLATADVECVYKTLDKLSEKDRKTFLLNRVDGKSYRQISEELNVTLSTVEKRMMKVLSLLRDAIDVE</sequence>
<protein>
    <submittedName>
        <fullName evidence="8">RNA polymerase sigma-70 factor, ECF subfamily</fullName>
    </submittedName>
</protein>
<keyword evidence="5" id="KW-0804">Transcription</keyword>
<reference evidence="8 9" key="1">
    <citation type="journal article" date="2022" name="IScience">
        <title>An ultrasensitive nanofiber-based assay for enzymatic hydrolysis and deep-sea microbial degradation of cellulose.</title>
        <authorList>
            <person name="Tsudome M."/>
            <person name="Tachioka M."/>
            <person name="Miyazaki M."/>
            <person name="Uchimura K."/>
            <person name="Tsuda M."/>
            <person name="Takaki Y."/>
            <person name="Deguchi S."/>
        </authorList>
    </citation>
    <scope>NUCLEOTIDE SEQUENCE [LARGE SCALE GENOMIC DNA]</scope>
    <source>
        <strain evidence="8 9">GE09</strain>
    </source>
</reference>
<gene>
    <name evidence="8" type="ORF">MARGE09_P0139</name>
</gene>
<dbReference type="AlphaFoldDB" id="A0AAN2BIF5"/>
<dbReference type="InterPro" id="IPR007627">
    <property type="entry name" value="RNA_pol_sigma70_r2"/>
</dbReference>
<dbReference type="EMBL" id="AP023086">
    <property type="protein sequence ID" value="BCD95940.1"/>
    <property type="molecule type" value="Genomic_DNA"/>
</dbReference>
<comment type="similarity">
    <text evidence="1">Belongs to the sigma-70 factor family. ECF subfamily.</text>
</comment>
<dbReference type="InterPro" id="IPR039425">
    <property type="entry name" value="RNA_pol_sigma-70-like"/>
</dbReference>
<dbReference type="CDD" id="cd06171">
    <property type="entry name" value="Sigma70_r4"/>
    <property type="match status" value="1"/>
</dbReference>
<dbReference type="GO" id="GO:0003677">
    <property type="term" value="F:DNA binding"/>
    <property type="evidence" value="ECO:0007669"/>
    <property type="project" value="UniProtKB-KW"/>
</dbReference>
<name>A0AAN2BIF5_9GAMM</name>
<organism evidence="8 9">
    <name type="scientific">Marinagarivorans cellulosilyticus</name>
    <dbReference type="NCBI Taxonomy" id="2721545"/>
    <lineage>
        <taxon>Bacteria</taxon>
        <taxon>Pseudomonadati</taxon>
        <taxon>Pseudomonadota</taxon>
        <taxon>Gammaproteobacteria</taxon>
        <taxon>Cellvibrionales</taxon>
        <taxon>Cellvibrionaceae</taxon>
        <taxon>Marinagarivorans</taxon>
    </lineage>
</organism>
<evidence type="ECO:0000256" key="4">
    <source>
        <dbReference type="ARBA" id="ARBA00023125"/>
    </source>
</evidence>
<dbReference type="GO" id="GO:0006352">
    <property type="term" value="P:DNA-templated transcription initiation"/>
    <property type="evidence" value="ECO:0007669"/>
    <property type="project" value="InterPro"/>
</dbReference>
<keyword evidence="2" id="KW-0805">Transcription regulation</keyword>
<keyword evidence="9" id="KW-1185">Reference proteome</keyword>
<evidence type="ECO:0000256" key="2">
    <source>
        <dbReference type="ARBA" id="ARBA00023015"/>
    </source>
</evidence>
<evidence type="ECO:0000259" key="6">
    <source>
        <dbReference type="Pfam" id="PF04542"/>
    </source>
</evidence>
<accession>A0AAN2BIF5</accession>
<dbReference type="NCBIfam" id="TIGR02937">
    <property type="entry name" value="sigma70-ECF"/>
    <property type="match status" value="1"/>
</dbReference>
<dbReference type="SUPFAM" id="SSF88946">
    <property type="entry name" value="Sigma2 domain of RNA polymerase sigma factors"/>
    <property type="match status" value="1"/>
</dbReference>
<dbReference type="KEGG" id="marq:MARGE09_P0139"/>
<keyword evidence="4" id="KW-0238">DNA-binding</keyword>
<dbReference type="Gene3D" id="1.10.1740.10">
    <property type="match status" value="1"/>
</dbReference>
<proteinExistence type="inferred from homology"/>
<dbReference type="GO" id="GO:0016987">
    <property type="term" value="F:sigma factor activity"/>
    <property type="evidence" value="ECO:0007669"/>
    <property type="project" value="UniProtKB-KW"/>
</dbReference>
<feature type="domain" description="RNA polymerase sigma factor 70 region 4 type 2" evidence="7">
    <location>
        <begin position="104"/>
        <end position="153"/>
    </location>
</feature>
<evidence type="ECO:0000259" key="7">
    <source>
        <dbReference type="Pfam" id="PF08281"/>
    </source>
</evidence>